<evidence type="ECO:0000256" key="10">
    <source>
        <dbReference type="ARBA" id="ARBA00022679"/>
    </source>
</evidence>
<feature type="transmembrane region" description="Helical" evidence="19">
    <location>
        <begin position="108"/>
        <end position="127"/>
    </location>
</feature>
<keyword evidence="15 19" id="KW-0472">Membrane</keyword>
<evidence type="ECO:0000256" key="7">
    <source>
        <dbReference type="ARBA" id="ARBA00019373"/>
    </source>
</evidence>
<evidence type="ECO:0000256" key="6">
    <source>
        <dbReference type="ARBA" id="ARBA00012487"/>
    </source>
</evidence>
<dbReference type="PROSITE" id="PS01315">
    <property type="entry name" value="CDS"/>
    <property type="match status" value="1"/>
</dbReference>
<evidence type="ECO:0000256" key="15">
    <source>
        <dbReference type="ARBA" id="ARBA00023136"/>
    </source>
</evidence>
<comment type="pathway">
    <text evidence="4">Lipid metabolism.</text>
</comment>
<name>A0ABV3WTJ3_9HYPH</name>
<keyword evidence="12 18" id="KW-0548">Nucleotidyltransferase</keyword>
<reference evidence="20 21" key="1">
    <citation type="submission" date="2024-01" db="EMBL/GenBank/DDBJ databases">
        <title>New evidence supports the origin of RcGTA from prophage.</title>
        <authorList>
            <person name="Xu Y."/>
            <person name="Liu B."/>
            <person name="Chen F."/>
        </authorList>
    </citation>
    <scope>NUCLEOTIDE SEQUENCE [LARGE SCALE GENOMIC DNA]</scope>
    <source>
        <strain evidence="20 21">CBW1107-2</strain>
    </source>
</reference>
<evidence type="ECO:0000256" key="19">
    <source>
        <dbReference type="SAM" id="Phobius"/>
    </source>
</evidence>
<keyword evidence="17" id="KW-1208">Phospholipid metabolism</keyword>
<dbReference type="InterPro" id="IPR000374">
    <property type="entry name" value="PC_trans"/>
</dbReference>
<dbReference type="PANTHER" id="PTHR46382:SF1">
    <property type="entry name" value="PHOSPHATIDATE CYTIDYLYLTRANSFERASE"/>
    <property type="match status" value="1"/>
</dbReference>
<evidence type="ECO:0000256" key="16">
    <source>
        <dbReference type="ARBA" id="ARBA00023209"/>
    </source>
</evidence>
<keyword evidence="14" id="KW-0443">Lipid metabolism</keyword>
<dbReference type="GO" id="GO:0016779">
    <property type="term" value="F:nucleotidyltransferase activity"/>
    <property type="evidence" value="ECO:0007669"/>
    <property type="project" value="UniProtKB-KW"/>
</dbReference>
<dbReference type="EMBL" id="JAZHFV010000003">
    <property type="protein sequence ID" value="MEX4007988.1"/>
    <property type="molecule type" value="Genomic_DNA"/>
</dbReference>
<evidence type="ECO:0000256" key="9">
    <source>
        <dbReference type="ARBA" id="ARBA00022516"/>
    </source>
</evidence>
<sequence>MTKGAGRSNLQQRVLSAILLVAVVLALTWAGGFWYRILCAGIAGAVLYEWTAMASPRDATAHRIVLWGLLAVVLAMLLAGVPAVTLHIALVVAVIVGAAHAAYGQREFWPVAGVAYAGLSAISLAALRSDDAAGLAATLFLFAIVWATDILAYFVGRAIGGPKLAPSISPGKTWSGAIGGTIAGIVAGGTVALYAGIVWGVLATAALALILSIVSQIGDLFESSLKRRFGTKDSSGLIPGHGGVMDRVDGLVAAAFMLFVIGAAASGLDAPANALFGR</sequence>
<evidence type="ECO:0000256" key="3">
    <source>
        <dbReference type="ARBA" id="ARBA00005119"/>
    </source>
</evidence>
<keyword evidence="21" id="KW-1185">Reference proteome</keyword>
<feature type="transmembrane region" description="Helical" evidence="19">
    <location>
        <begin position="64"/>
        <end position="80"/>
    </location>
</feature>
<keyword evidence="16" id="KW-0594">Phospholipid biosynthesis</keyword>
<keyword evidence="11 18" id="KW-0812">Transmembrane</keyword>
<keyword evidence="8" id="KW-1003">Cell membrane</keyword>
<evidence type="ECO:0000256" key="4">
    <source>
        <dbReference type="ARBA" id="ARBA00005189"/>
    </source>
</evidence>
<organism evidence="20 21">
    <name type="scientific">Neoaquamicrobium sediminum</name>
    <dbReference type="NCBI Taxonomy" id="1849104"/>
    <lineage>
        <taxon>Bacteria</taxon>
        <taxon>Pseudomonadati</taxon>
        <taxon>Pseudomonadota</taxon>
        <taxon>Alphaproteobacteria</taxon>
        <taxon>Hyphomicrobiales</taxon>
        <taxon>Phyllobacteriaceae</taxon>
        <taxon>Neoaquamicrobium</taxon>
    </lineage>
</organism>
<feature type="transmembrane region" description="Helical" evidence="19">
    <location>
        <begin position="176"/>
        <end position="195"/>
    </location>
</feature>
<evidence type="ECO:0000256" key="17">
    <source>
        <dbReference type="ARBA" id="ARBA00023264"/>
    </source>
</evidence>
<dbReference type="RefSeq" id="WP_368803053.1">
    <property type="nucleotide sequence ID" value="NZ_JAZHFV010000003.1"/>
</dbReference>
<evidence type="ECO:0000256" key="12">
    <source>
        <dbReference type="ARBA" id="ARBA00022695"/>
    </source>
</evidence>
<evidence type="ECO:0000256" key="1">
    <source>
        <dbReference type="ARBA" id="ARBA00001698"/>
    </source>
</evidence>
<comment type="catalytic activity">
    <reaction evidence="1 18">
        <text>a 1,2-diacyl-sn-glycero-3-phosphate + CTP + H(+) = a CDP-1,2-diacyl-sn-glycerol + diphosphate</text>
        <dbReference type="Rhea" id="RHEA:16229"/>
        <dbReference type="ChEBI" id="CHEBI:15378"/>
        <dbReference type="ChEBI" id="CHEBI:33019"/>
        <dbReference type="ChEBI" id="CHEBI:37563"/>
        <dbReference type="ChEBI" id="CHEBI:58332"/>
        <dbReference type="ChEBI" id="CHEBI:58608"/>
        <dbReference type="EC" id="2.7.7.41"/>
    </reaction>
</comment>
<comment type="pathway">
    <text evidence="3 18">Phospholipid metabolism; CDP-diacylglycerol biosynthesis; CDP-diacylglycerol from sn-glycerol 3-phosphate: step 3/3.</text>
</comment>
<comment type="similarity">
    <text evidence="5 18">Belongs to the CDS family.</text>
</comment>
<keyword evidence="13 19" id="KW-1133">Transmembrane helix</keyword>
<evidence type="ECO:0000256" key="5">
    <source>
        <dbReference type="ARBA" id="ARBA00010185"/>
    </source>
</evidence>
<evidence type="ECO:0000256" key="11">
    <source>
        <dbReference type="ARBA" id="ARBA00022692"/>
    </source>
</evidence>
<evidence type="ECO:0000313" key="21">
    <source>
        <dbReference type="Proteomes" id="UP001559025"/>
    </source>
</evidence>
<evidence type="ECO:0000256" key="2">
    <source>
        <dbReference type="ARBA" id="ARBA00004651"/>
    </source>
</evidence>
<accession>A0ABV3WTJ3</accession>
<proteinExistence type="inferred from homology"/>
<dbReference type="Pfam" id="PF01148">
    <property type="entry name" value="CTP_transf_1"/>
    <property type="match status" value="1"/>
</dbReference>
<evidence type="ECO:0000256" key="18">
    <source>
        <dbReference type="RuleBase" id="RU003938"/>
    </source>
</evidence>
<feature type="transmembrane region" description="Helical" evidence="19">
    <location>
        <begin position="250"/>
        <end position="268"/>
    </location>
</feature>
<evidence type="ECO:0000256" key="14">
    <source>
        <dbReference type="ARBA" id="ARBA00023098"/>
    </source>
</evidence>
<feature type="transmembrane region" description="Helical" evidence="19">
    <location>
        <begin position="201"/>
        <end position="221"/>
    </location>
</feature>
<dbReference type="EC" id="2.7.7.41" evidence="6 18"/>
<keyword evidence="10 18" id="KW-0808">Transferase</keyword>
<evidence type="ECO:0000313" key="20">
    <source>
        <dbReference type="EMBL" id="MEX4007988.1"/>
    </source>
</evidence>
<protein>
    <recommendedName>
        <fullName evidence="7 18">Phosphatidate cytidylyltransferase</fullName>
        <ecNumber evidence="6 18">2.7.7.41</ecNumber>
    </recommendedName>
</protein>
<feature type="transmembrane region" description="Helical" evidence="19">
    <location>
        <begin position="12"/>
        <end position="29"/>
    </location>
</feature>
<dbReference type="PANTHER" id="PTHR46382">
    <property type="entry name" value="PHOSPHATIDATE CYTIDYLYLTRANSFERASE"/>
    <property type="match status" value="1"/>
</dbReference>
<gene>
    <name evidence="20" type="ORF">V1479_11780</name>
</gene>
<comment type="subcellular location">
    <subcellularLocation>
        <location evidence="2">Cell membrane</location>
        <topology evidence="2">Multi-pass membrane protein</topology>
    </subcellularLocation>
</comment>
<feature type="transmembrane region" description="Helical" evidence="19">
    <location>
        <begin position="133"/>
        <end position="155"/>
    </location>
</feature>
<feature type="transmembrane region" description="Helical" evidence="19">
    <location>
        <begin position="35"/>
        <end position="52"/>
    </location>
</feature>
<comment type="caution">
    <text evidence="20">The sequence shown here is derived from an EMBL/GenBank/DDBJ whole genome shotgun (WGS) entry which is preliminary data.</text>
</comment>
<evidence type="ECO:0000256" key="13">
    <source>
        <dbReference type="ARBA" id="ARBA00022989"/>
    </source>
</evidence>
<dbReference type="Proteomes" id="UP001559025">
    <property type="component" value="Unassembled WGS sequence"/>
</dbReference>
<evidence type="ECO:0000256" key="8">
    <source>
        <dbReference type="ARBA" id="ARBA00022475"/>
    </source>
</evidence>
<keyword evidence="9" id="KW-0444">Lipid biosynthesis</keyword>